<dbReference type="SUPFAM" id="SSF50156">
    <property type="entry name" value="PDZ domain-like"/>
    <property type="match status" value="1"/>
</dbReference>
<dbReference type="GO" id="GO:0030288">
    <property type="term" value="C:outer membrane-bounded periplasmic space"/>
    <property type="evidence" value="ECO:0007669"/>
    <property type="project" value="TreeGrafter"/>
</dbReference>
<comment type="caution">
    <text evidence="4">The sequence shown here is derived from an EMBL/GenBank/DDBJ whole genome shotgun (WGS) entry which is preliminary data.</text>
</comment>
<reference evidence="4 5" key="1">
    <citation type="submission" date="2018-11" db="EMBL/GenBank/DDBJ databases">
        <authorList>
            <person name="Ye M.-Q."/>
            <person name="Du Z.-J."/>
        </authorList>
    </citation>
    <scope>NUCLEOTIDE SEQUENCE [LARGE SCALE GENOMIC DNA]</scope>
    <source>
        <strain evidence="4 5">U0105</strain>
    </source>
</reference>
<dbReference type="GO" id="GO:0007165">
    <property type="term" value="P:signal transduction"/>
    <property type="evidence" value="ECO:0007669"/>
    <property type="project" value="TreeGrafter"/>
</dbReference>
<dbReference type="GO" id="GO:0004175">
    <property type="term" value="F:endopeptidase activity"/>
    <property type="evidence" value="ECO:0007669"/>
    <property type="project" value="TreeGrafter"/>
</dbReference>
<evidence type="ECO:0000313" key="5">
    <source>
        <dbReference type="Proteomes" id="UP000275281"/>
    </source>
</evidence>
<feature type="domain" description="Tail specific protease" evidence="3">
    <location>
        <begin position="274"/>
        <end position="416"/>
    </location>
</feature>
<protein>
    <submittedName>
        <fullName evidence="4">Peptidase</fullName>
    </submittedName>
</protein>
<dbReference type="Pfam" id="PF03572">
    <property type="entry name" value="Peptidase_S41"/>
    <property type="match status" value="1"/>
</dbReference>
<dbReference type="RefSeq" id="WP_124028932.1">
    <property type="nucleotide sequence ID" value="NZ_JBHRSN010000014.1"/>
</dbReference>
<dbReference type="GO" id="GO:0006508">
    <property type="term" value="P:proteolysis"/>
    <property type="evidence" value="ECO:0007669"/>
    <property type="project" value="InterPro"/>
</dbReference>
<dbReference type="InterPro" id="IPR029045">
    <property type="entry name" value="ClpP/crotonase-like_dom_sf"/>
</dbReference>
<accession>A0A3N5Y9P0</accession>
<proteinExistence type="predicted"/>
<feature type="compositionally biased region" description="Polar residues" evidence="1">
    <location>
        <begin position="74"/>
        <end position="84"/>
    </location>
</feature>
<dbReference type="AlphaFoldDB" id="A0A3N5Y9P0"/>
<keyword evidence="2" id="KW-0732">Signal</keyword>
<feature type="chain" id="PRO_5018082961" evidence="2">
    <location>
        <begin position="24"/>
        <end position="544"/>
    </location>
</feature>
<organism evidence="4 5">
    <name type="scientific">Alteromonas sediminis</name>
    <dbReference type="NCBI Taxonomy" id="2259342"/>
    <lineage>
        <taxon>Bacteria</taxon>
        <taxon>Pseudomonadati</taxon>
        <taxon>Pseudomonadota</taxon>
        <taxon>Gammaproteobacteria</taxon>
        <taxon>Alteromonadales</taxon>
        <taxon>Alteromonadaceae</taxon>
        <taxon>Alteromonas/Salinimonas group</taxon>
        <taxon>Alteromonas</taxon>
    </lineage>
</organism>
<feature type="region of interest" description="Disordered" evidence="1">
    <location>
        <begin position="68"/>
        <end position="88"/>
    </location>
</feature>
<dbReference type="OrthoDB" id="7168509at2"/>
<dbReference type="InterPro" id="IPR005151">
    <property type="entry name" value="Tail-specific_protease"/>
</dbReference>
<dbReference type="Gene3D" id="3.90.226.10">
    <property type="entry name" value="2-enoyl-CoA Hydratase, Chain A, domain 1"/>
    <property type="match status" value="1"/>
</dbReference>
<evidence type="ECO:0000256" key="1">
    <source>
        <dbReference type="SAM" id="MobiDB-lite"/>
    </source>
</evidence>
<feature type="region of interest" description="Disordered" evidence="1">
    <location>
        <begin position="22"/>
        <end position="55"/>
    </location>
</feature>
<dbReference type="PROSITE" id="PS51257">
    <property type="entry name" value="PROKAR_LIPOPROTEIN"/>
    <property type="match status" value="1"/>
</dbReference>
<dbReference type="PANTHER" id="PTHR32060">
    <property type="entry name" value="TAIL-SPECIFIC PROTEASE"/>
    <property type="match status" value="1"/>
</dbReference>
<evidence type="ECO:0000259" key="3">
    <source>
        <dbReference type="Pfam" id="PF03572"/>
    </source>
</evidence>
<feature type="compositionally biased region" description="Pro residues" evidence="1">
    <location>
        <begin position="34"/>
        <end position="52"/>
    </location>
</feature>
<gene>
    <name evidence="4" type="ORF">DRW07_15905</name>
</gene>
<dbReference type="Gene3D" id="2.30.42.10">
    <property type="match status" value="1"/>
</dbReference>
<dbReference type="InterPro" id="IPR036034">
    <property type="entry name" value="PDZ_sf"/>
</dbReference>
<dbReference type="SUPFAM" id="SSF52096">
    <property type="entry name" value="ClpP/crotonase"/>
    <property type="match status" value="1"/>
</dbReference>
<feature type="signal peptide" evidence="2">
    <location>
        <begin position="1"/>
        <end position="23"/>
    </location>
</feature>
<sequence length="544" mass="58778">MTGRQKGLLALAPALLVLGLAGCGGGGGGSASTPTPPTPTPPPPPPPDPDPQPTWVQGEFAAQTEFKDRCATPRTGTNPFTNQPYPDVEGSELEEKMWLRSFTYDTYLWFDEVPDNDPNDFEVLPYFDQLKTTELTASGKPKDNFHFYQDTAEYLERTQGGVSSGYGIAWEFIRTTPPRVLTVRYTEPGSPADVAGISRGESVVEVNGADFVNSNSQADIDLINAALFPSQDGETYTFVLENPEGERTTYEITSGEVVISPVQNTQVLDTAQGKVGYFQFNTFIPKAQEGLIAAFNSFVDENITDLVIDLRYNGGGRVALSSQLAYMVAGPVQTNGLLFERNVTNGKLQGNETPFYSREIDYEQGFLLNTELPSPSLTRVYVLTTDSTCSASESLINGLRGIDVEVVQIGGTTCGKPFGFVPEDNCGITYFTIQVQGQNDKGFGDFQEGFSAFEDPNPNFQDQLPGCVVEDDLTKPLGDPSEAMLSAALGHMVSGECPAVRVGKSSSAQQAQLTNGESGLSIKQPNVMLDAIINDVHDNIVDPQ</sequence>
<dbReference type="Gene3D" id="3.30.750.170">
    <property type="match status" value="1"/>
</dbReference>
<dbReference type="EMBL" id="RPOK01000005">
    <property type="protein sequence ID" value="RPJ65385.1"/>
    <property type="molecule type" value="Genomic_DNA"/>
</dbReference>
<dbReference type="Proteomes" id="UP000275281">
    <property type="component" value="Unassembled WGS sequence"/>
</dbReference>
<keyword evidence="5" id="KW-1185">Reference proteome</keyword>
<dbReference type="GO" id="GO:0008236">
    <property type="term" value="F:serine-type peptidase activity"/>
    <property type="evidence" value="ECO:0007669"/>
    <property type="project" value="InterPro"/>
</dbReference>
<dbReference type="PANTHER" id="PTHR32060:SF30">
    <property type="entry name" value="CARBOXY-TERMINAL PROCESSING PROTEASE CTPA"/>
    <property type="match status" value="1"/>
</dbReference>
<name>A0A3N5Y9P0_9ALTE</name>
<evidence type="ECO:0000256" key="2">
    <source>
        <dbReference type="SAM" id="SignalP"/>
    </source>
</evidence>
<evidence type="ECO:0000313" key="4">
    <source>
        <dbReference type="EMBL" id="RPJ65385.1"/>
    </source>
</evidence>